<keyword evidence="2" id="KW-0119">Carbohydrate metabolism</keyword>
<keyword evidence="4" id="KW-1185">Reference proteome</keyword>
<dbReference type="AlphaFoldDB" id="A0A0E3Q3F7"/>
<organism evidence="3 4">
    <name type="scientific">Methanosarcina vacuolata Z-761</name>
    <dbReference type="NCBI Taxonomy" id="1434123"/>
    <lineage>
        <taxon>Archaea</taxon>
        <taxon>Methanobacteriati</taxon>
        <taxon>Methanobacteriota</taxon>
        <taxon>Stenosarchaea group</taxon>
        <taxon>Methanomicrobia</taxon>
        <taxon>Methanosarcinales</taxon>
        <taxon>Methanosarcinaceae</taxon>
        <taxon>Methanosarcina</taxon>
    </lineage>
</organism>
<dbReference type="GO" id="GO:0016861">
    <property type="term" value="F:intramolecular oxidoreductase activity, interconverting aldoses and ketoses"/>
    <property type="evidence" value="ECO:0007669"/>
    <property type="project" value="InterPro"/>
</dbReference>
<evidence type="ECO:0000256" key="1">
    <source>
        <dbReference type="ARBA" id="ARBA00023235"/>
    </source>
</evidence>
<dbReference type="SUPFAM" id="SSF53743">
    <property type="entry name" value="FucI/AraA N-terminal and middle domains"/>
    <property type="match status" value="1"/>
</dbReference>
<dbReference type="KEGG" id="mvc:MSVAZ_0730"/>
<dbReference type="PATRIC" id="fig|1434123.4.peg.845"/>
<evidence type="ECO:0000256" key="2">
    <source>
        <dbReference type="ARBA" id="ARBA00023277"/>
    </source>
</evidence>
<name>A0A0E3Q3F7_9EURY</name>
<dbReference type="Proteomes" id="UP000033096">
    <property type="component" value="Chromosome"/>
</dbReference>
<dbReference type="EMBL" id="CP009520">
    <property type="protein sequence ID" value="AKB42999.1"/>
    <property type="molecule type" value="Genomic_DNA"/>
</dbReference>
<protein>
    <submittedName>
        <fullName evidence="3">Uncharacterized protein</fullName>
    </submittedName>
</protein>
<dbReference type="RefSeq" id="WP_048118319.1">
    <property type="nucleotide sequence ID" value="NZ_CP009520.1"/>
</dbReference>
<dbReference type="HOGENOM" id="CLU_718898_0_0_2"/>
<dbReference type="InterPro" id="IPR009015">
    <property type="entry name" value="Fucose_isomerase_N/cen_sf"/>
</dbReference>
<accession>A0A0E3Q3F7</accession>
<dbReference type="GO" id="GO:0005996">
    <property type="term" value="P:monosaccharide metabolic process"/>
    <property type="evidence" value="ECO:0007669"/>
    <property type="project" value="InterPro"/>
</dbReference>
<gene>
    <name evidence="3" type="ORF">MSVAZ_0730</name>
</gene>
<dbReference type="GeneID" id="24809122"/>
<proteinExistence type="predicted"/>
<sequence>MSHKIIKNIGIVTFYPPMRTEFELFGVETFEKNGFNVFFIDISKILTPNLKYDPPVVNDKIVIKINKIRELYDILNQNNLIIVSAVYYTYKTLWLYRLYKKFNVPYIVFDISYHPSRTFESSQKSLQERIKRLNFRNLIIRLVNSNTFNQFLIKKADFALVPNYFSNILDPTIGKNTKILYTHHSDYDKYLANLDKKVSPENIIVFLDEYLPYHPDFQVMKSKPPVTPMNYYTSISRFFDKLEQKTMLQVVIAAHPRSARKNLFGDRKVIYNNTLELVRKSRLVVAHSSTALNFVALYKKPVIFMTTDEIIKTDHNNIIMNMAKCFNKIPINIDDETSIDMSDICSIDLEAYNNYLNNHVKIPGTPEINSWEMFIDCLNENHYI</sequence>
<evidence type="ECO:0000313" key="3">
    <source>
        <dbReference type="EMBL" id="AKB42999.1"/>
    </source>
</evidence>
<keyword evidence="1" id="KW-0413">Isomerase</keyword>
<dbReference type="GO" id="GO:0005737">
    <property type="term" value="C:cytoplasm"/>
    <property type="evidence" value="ECO:0007669"/>
    <property type="project" value="InterPro"/>
</dbReference>
<reference evidence="3 4" key="1">
    <citation type="submission" date="2014-07" db="EMBL/GenBank/DDBJ databases">
        <title>Methanogenic archaea and the global carbon cycle.</title>
        <authorList>
            <person name="Henriksen J.R."/>
            <person name="Luke J."/>
            <person name="Reinhart S."/>
            <person name="Benedict M.N."/>
            <person name="Youngblut N.D."/>
            <person name="Metcalf M.E."/>
            <person name="Whitaker R.J."/>
            <person name="Metcalf W.W."/>
        </authorList>
    </citation>
    <scope>NUCLEOTIDE SEQUENCE [LARGE SCALE GENOMIC DNA]</scope>
    <source>
        <strain evidence="3 4">Z-761</strain>
    </source>
</reference>
<evidence type="ECO:0000313" key="4">
    <source>
        <dbReference type="Proteomes" id="UP000033096"/>
    </source>
</evidence>